<dbReference type="RefSeq" id="WP_099384878.1">
    <property type="nucleotide sequence ID" value="NZ_PEBD01000012.1"/>
</dbReference>
<evidence type="ECO:0000256" key="10">
    <source>
        <dbReference type="ARBA" id="ARBA00023136"/>
    </source>
</evidence>
<dbReference type="PANTHER" id="PTHR30042">
    <property type="entry name" value="POTASSIUM-TRANSPORTING ATPASE C CHAIN"/>
    <property type="match status" value="1"/>
</dbReference>
<sequence>MKLGTTWIRQSVVAVSVLVMMTVILGVVYPAVVWGVSRIDRSSAEGSVVTDSAGCRVGSALIGIDPQAEPGRTDGYLHARVLGAADDPMAPGDPAASAASNQGPSSVTLAGWIESRRAIIAEREDVRPDKVPVDAVTGSGSSLDPHISPAYADIQVPRLARVHGMPPEQVREVIDSHTEGRQLGVLGEPRVNVLEVNLALGLSAPNCG</sequence>
<dbReference type="GO" id="GO:0005886">
    <property type="term" value="C:plasma membrane"/>
    <property type="evidence" value="ECO:0007669"/>
    <property type="project" value="UniProtKB-SubCell"/>
</dbReference>
<evidence type="ECO:0000256" key="7">
    <source>
        <dbReference type="ARBA" id="ARBA00022958"/>
    </source>
</evidence>
<keyword evidence="9 11" id="KW-0406">Ion transport</keyword>
<keyword evidence="2 11" id="KW-1003">Cell membrane</keyword>
<feature type="transmembrane region" description="Helical" evidence="11">
    <location>
        <begin position="12"/>
        <end position="36"/>
    </location>
</feature>
<comment type="similarity">
    <text evidence="11">Belongs to the KdpC family.</text>
</comment>
<gene>
    <name evidence="11" type="primary">kdpC</name>
    <name evidence="12" type="ORF">CSW57_22615</name>
</gene>
<evidence type="ECO:0000256" key="8">
    <source>
        <dbReference type="ARBA" id="ARBA00022989"/>
    </source>
</evidence>
<dbReference type="Proteomes" id="UP000225108">
    <property type="component" value="Unassembled WGS sequence"/>
</dbReference>
<evidence type="ECO:0000256" key="6">
    <source>
        <dbReference type="ARBA" id="ARBA00022840"/>
    </source>
</evidence>
<evidence type="ECO:0000256" key="1">
    <source>
        <dbReference type="ARBA" id="ARBA00022448"/>
    </source>
</evidence>
<dbReference type="EMBL" id="PEBD01000012">
    <property type="protein sequence ID" value="PHV64598.1"/>
    <property type="molecule type" value="Genomic_DNA"/>
</dbReference>
<evidence type="ECO:0000256" key="3">
    <source>
        <dbReference type="ARBA" id="ARBA00022538"/>
    </source>
</evidence>
<keyword evidence="10 11" id="KW-0472">Membrane</keyword>
<protein>
    <recommendedName>
        <fullName evidence="11">Potassium-transporting ATPase KdpC subunit</fullName>
    </recommendedName>
    <alternativeName>
        <fullName evidence="11">ATP phosphohydrolase [potassium-transporting] C chain</fullName>
    </alternativeName>
    <alternativeName>
        <fullName evidence="11">Potassium-binding and translocating subunit C</fullName>
    </alternativeName>
    <alternativeName>
        <fullName evidence="11">Potassium-translocating ATPase C chain</fullName>
    </alternativeName>
</protein>
<comment type="function">
    <text evidence="11">Part of the high-affinity ATP-driven potassium transport (or Kdp) system, which catalyzes the hydrolysis of ATP coupled with the electrogenic transport of potassium into the cytoplasm. This subunit acts as a catalytic chaperone that increases the ATP-binding affinity of the ATP-hydrolyzing subunit KdpB by the formation of a transient KdpB/KdpC/ATP ternary complex.</text>
</comment>
<comment type="subunit">
    <text evidence="11">The system is composed of three essential subunits: KdpA, KdpB and KdpC.</text>
</comment>
<comment type="caution">
    <text evidence="12">The sequence shown here is derived from an EMBL/GenBank/DDBJ whole genome shotgun (WGS) entry which is preliminary data.</text>
</comment>
<keyword evidence="5 11" id="KW-0547">Nucleotide-binding</keyword>
<dbReference type="PIRSF" id="PIRSF001296">
    <property type="entry name" value="K_ATPase_KdpC"/>
    <property type="match status" value="1"/>
</dbReference>
<dbReference type="InterPro" id="IPR003820">
    <property type="entry name" value="KdpC"/>
</dbReference>
<dbReference type="HAMAP" id="MF_00276">
    <property type="entry name" value="KdpC"/>
    <property type="match status" value="1"/>
</dbReference>
<accession>A0A2G3PFL8</accession>
<evidence type="ECO:0000256" key="4">
    <source>
        <dbReference type="ARBA" id="ARBA00022692"/>
    </source>
</evidence>
<keyword evidence="8 11" id="KW-1133">Transmembrane helix</keyword>
<keyword evidence="3 11" id="KW-0633">Potassium transport</keyword>
<keyword evidence="7 11" id="KW-0630">Potassium</keyword>
<keyword evidence="4 11" id="KW-0812">Transmembrane</keyword>
<dbReference type="GO" id="GO:0005524">
    <property type="term" value="F:ATP binding"/>
    <property type="evidence" value="ECO:0007669"/>
    <property type="project" value="UniProtKB-UniRule"/>
</dbReference>
<dbReference type="Pfam" id="PF02669">
    <property type="entry name" value="KdpC"/>
    <property type="match status" value="1"/>
</dbReference>
<reference evidence="12 13" key="1">
    <citation type="submission" date="2017-10" db="EMBL/GenBank/DDBJ databases">
        <title>The draft genome sequence of Williamsia sp. BULT 1.1 isolated from the semi-arid grassland soils from South Africa.</title>
        <authorList>
            <person name="Kabwe M.H."/>
            <person name="Govender N."/>
            <person name="Mutseka Lunga P."/>
            <person name="Vikram S."/>
            <person name="Makhalanyane T.P."/>
        </authorList>
    </citation>
    <scope>NUCLEOTIDE SEQUENCE [LARGE SCALE GENOMIC DNA]</scope>
    <source>
        <strain evidence="12 13">BULT 1.1</strain>
    </source>
</reference>
<evidence type="ECO:0000256" key="2">
    <source>
        <dbReference type="ARBA" id="ARBA00022475"/>
    </source>
</evidence>
<evidence type="ECO:0000313" key="13">
    <source>
        <dbReference type="Proteomes" id="UP000225108"/>
    </source>
</evidence>
<organism evidence="12 13">
    <name type="scientific">Williamsia marianensis</name>
    <dbReference type="NCBI Taxonomy" id="85044"/>
    <lineage>
        <taxon>Bacteria</taxon>
        <taxon>Bacillati</taxon>
        <taxon>Actinomycetota</taxon>
        <taxon>Actinomycetes</taxon>
        <taxon>Mycobacteriales</taxon>
        <taxon>Nocardiaceae</taxon>
        <taxon>Williamsia</taxon>
    </lineage>
</organism>
<evidence type="ECO:0000256" key="5">
    <source>
        <dbReference type="ARBA" id="ARBA00022741"/>
    </source>
</evidence>
<dbReference type="GO" id="GO:0008556">
    <property type="term" value="F:P-type potassium transmembrane transporter activity"/>
    <property type="evidence" value="ECO:0007669"/>
    <property type="project" value="InterPro"/>
</dbReference>
<name>A0A2G3PFL8_WILMA</name>
<keyword evidence="1 11" id="KW-0813">Transport</keyword>
<evidence type="ECO:0000313" key="12">
    <source>
        <dbReference type="EMBL" id="PHV64598.1"/>
    </source>
</evidence>
<dbReference type="PANTHER" id="PTHR30042:SF2">
    <property type="entry name" value="POTASSIUM-TRANSPORTING ATPASE KDPC SUBUNIT"/>
    <property type="match status" value="1"/>
</dbReference>
<evidence type="ECO:0000256" key="11">
    <source>
        <dbReference type="HAMAP-Rule" id="MF_00276"/>
    </source>
</evidence>
<comment type="subcellular location">
    <subcellularLocation>
        <location evidence="11">Cell membrane</location>
        <topology evidence="11">Single-pass membrane protein</topology>
    </subcellularLocation>
</comment>
<proteinExistence type="inferred from homology"/>
<dbReference type="AlphaFoldDB" id="A0A2G3PFL8"/>
<keyword evidence="6 11" id="KW-0067">ATP-binding</keyword>
<evidence type="ECO:0000256" key="9">
    <source>
        <dbReference type="ARBA" id="ARBA00023065"/>
    </source>
</evidence>